<dbReference type="InterPro" id="IPR036236">
    <property type="entry name" value="Znf_C2H2_sf"/>
</dbReference>
<evidence type="ECO:0000256" key="1">
    <source>
        <dbReference type="ARBA" id="ARBA00004123"/>
    </source>
</evidence>
<dbReference type="InterPro" id="IPR013087">
    <property type="entry name" value="Znf_C2H2_type"/>
</dbReference>
<dbReference type="STRING" id="933852.A0A0C2X157"/>
<accession>A0A0C2X157</accession>
<organism evidence="10 11">
    <name type="scientific">Serendipita vermifera MAFF 305830</name>
    <dbReference type="NCBI Taxonomy" id="933852"/>
    <lineage>
        <taxon>Eukaryota</taxon>
        <taxon>Fungi</taxon>
        <taxon>Dikarya</taxon>
        <taxon>Basidiomycota</taxon>
        <taxon>Agaricomycotina</taxon>
        <taxon>Agaricomycetes</taxon>
        <taxon>Sebacinales</taxon>
        <taxon>Serendipitaceae</taxon>
        <taxon>Serendipita</taxon>
    </lineage>
</organism>
<dbReference type="EMBL" id="KN824281">
    <property type="protein sequence ID" value="KIM32003.1"/>
    <property type="molecule type" value="Genomic_DNA"/>
</dbReference>
<sequence>QAEERQFACDRCPARFARKRDRDRHERSVHTGQTPYHCLGCGEGFVRSDARGRHWKADPSCHSKHLSSETSGGPGGPSAASPASE</sequence>
<keyword evidence="4 7" id="KW-0863">Zinc-finger</keyword>
<dbReference type="PROSITE" id="PS00028">
    <property type="entry name" value="ZINC_FINGER_C2H2_1"/>
    <property type="match status" value="1"/>
</dbReference>
<keyword evidence="11" id="KW-1185">Reference proteome</keyword>
<reference evidence="11" key="2">
    <citation type="submission" date="2015-01" db="EMBL/GenBank/DDBJ databases">
        <title>Evolutionary Origins and Diversification of the Mycorrhizal Mutualists.</title>
        <authorList>
            <consortium name="DOE Joint Genome Institute"/>
            <consortium name="Mycorrhizal Genomics Consortium"/>
            <person name="Kohler A."/>
            <person name="Kuo A."/>
            <person name="Nagy L.G."/>
            <person name="Floudas D."/>
            <person name="Copeland A."/>
            <person name="Barry K.W."/>
            <person name="Cichocki N."/>
            <person name="Veneault-Fourrey C."/>
            <person name="LaButti K."/>
            <person name="Lindquist E.A."/>
            <person name="Lipzen A."/>
            <person name="Lundell T."/>
            <person name="Morin E."/>
            <person name="Murat C."/>
            <person name="Riley R."/>
            <person name="Ohm R."/>
            <person name="Sun H."/>
            <person name="Tunlid A."/>
            <person name="Henrissat B."/>
            <person name="Grigoriev I.V."/>
            <person name="Hibbett D.S."/>
            <person name="Martin F."/>
        </authorList>
    </citation>
    <scope>NUCLEOTIDE SEQUENCE [LARGE SCALE GENOMIC DNA]</scope>
    <source>
        <strain evidence="11">MAFF 305830</strain>
    </source>
</reference>
<evidence type="ECO:0000256" key="7">
    <source>
        <dbReference type="PROSITE-ProRule" id="PRU00042"/>
    </source>
</evidence>
<reference evidence="10 11" key="1">
    <citation type="submission" date="2014-04" db="EMBL/GenBank/DDBJ databases">
        <authorList>
            <consortium name="DOE Joint Genome Institute"/>
            <person name="Kuo A."/>
            <person name="Zuccaro A."/>
            <person name="Kohler A."/>
            <person name="Nagy L.G."/>
            <person name="Floudas D."/>
            <person name="Copeland A."/>
            <person name="Barry K.W."/>
            <person name="Cichocki N."/>
            <person name="Veneault-Fourrey C."/>
            <person name="LaButti K."/>
            <person name="Lindquist E.A."/>
            <person name="Lipzen A."/>
            <person name="Lundell T."/>
            <person name="Morin E."/>
            <person name="Murat C."/>
            <person name="Sun H."/>
            <person name="Tunlid A."/>
            <person name="Henrissat B."/>
            <person name="Grigoriev I.V."/>
            <person name="Hibbett D.S."/>
            <person name="Martin F."/>
            <person name="Nordberg H.P."/>
            <person name="Cantor M.N."/>
            <person name="Hua S.X."/>
        </authorList>
    </citation>
    <scope>NUCLEOTIDE SEQUENCE [LARGE SCALE GENOMIC DNA]</scope>
    <source>
        <strain evidence="10 11">MAFF 305830</strain>
    </source>
</reference>
<feature type="region of interest" description="Disordered" evidence="8">
    <location>
        <begin position="53"/>
        <end position="85"/>
    </location>
</feature>
<dbReference type="PANTHER" id="PTHR24394:SF44">
    <property type="entry name" value="ZINC FINGER PROTEIN 271-LIKE"/>
    <property type="match status" value="1"/>
</dbReference>
<keyword evidence="2" id="KW-0479">Metal-binding</keyword>
<dbReference type="SUPFAM" id="SSF57667">
    <property type="entry name" value="beta-beta-alpha zinc fingers"/>
    <property type="match status" value="1"/>
</dbReference>
<dbReference type="GO" id="GO:0005634">
    <property type="term" value="C:nucleus"/>
    <property type="evidence" value="ECO:0007669"/>
    <property type="project" value="UniProtKB-SubCell"/>
</dbReference>
<evidence type="ECO:0000256" key="4">
    <source>
        <dbReference type="ARBA" id="ARBA00022771"/>
    </source>
</evidence>
<evidence type="ECO:0000256" key="5">
    <source>
        <dbReference type="ARBA" id="ARBA00022833"/>
    </source>
</evidence>
<dbReference type="OrthoDB" id="8922241at2759"/>
<protein>
    <recommendedName>
        <fullName evidence="9">C2H2-type domain-containing protein</fullName>
    </recommendedName>
</protein>
<feature type="non-terminal residue" evidence="10">
    <location>
        <position position="1"/>
    </location>
</feature>
<dbReference type="Gene3D" id="3.30.160.60">
    <property type="entry name" value="Classic Zinc Finger"/>
    <property type="match status" value="2"/>
</dbReference>
<evidence type="ECO:0000256" key="8">
    <source>
        <dbReference type="SAM" id="MobiDB-lite"/>
    </source>
</evidence>
<dbReference type="GO" id="GO:0008270">
    <property type="term" value="F:zinc ion binding"/>
    <property type="evidence" value="ECO:0007669"/>
    <property type="project" value="UniProtKB-KW"/>
</dbReference>
<proteinExistence type="predicted"/>
<dbReference type="PANTHER" id="PTHR24394">
    <property type="entry name" value="ZINC FINGER PROTEIN"/>
    <property type="match status" value="1"/>
</dbReference>
<keyword evidence="5" id="KW-0862">Zinc</keyword>
<evidence type="ECO:0000256" key="6">
    <source>
        <dbReference type="ARBA" id="ARBA00023242"/>
    </source>
</evidence>
<feature type="domain" description="C2H2-type" evidence="9">
    <location>
        <begin position="7"/>
        <end position="35"/>
    </location>
</feature>
<keyword evidence="6" id="KW-0539">Nucleus</keyword>
<dbReference type="Proteomes" id="UP000054097">
    <property type="component" value="Unassembled WGS sequence"/>
</dbReference>
<gene>
    <name evidence="10" type="ORF">M408DRAFT_64098</name>
</gene>
<dbReference type="AlphaFoldDB" id="A0A0C2X157"/>
<evidence type="ECO:0000313" key="10">
    <source>
        <dbReference type="EMBL" id="KIM32003.1"/>
    </source>
</evidence>
<keyword evidence="3" id="KW-0677">Repeat</keyword>
<name>A0A0C2X157_SERVB</name>
<evidence type="ECO:0000259" key="9">
    <source>
        <dbReference type="PROSITE" id="PS50157"/>
    </source>
</evidence>
<evidence type="ECO:0000256" key="2">
    <source>
        <dbReference type="ARBA" id="ARBA00022723"/>
    </source>
</evidence>
<comment type="subcellular location">
    <subcellularLocation>
        <location evidence="1">Nucleus</location>
    </subcellularLocation>
</comment>
<dbReference type="GO" id="GO:0000981">
    <property type="term" value="F:DNA-binding transcription factor activity, RNA polymerase II-specific"/>
    <property type="evidence" value="ECO:0007669"/>
    <property type="project" value="TreeGrafter"/>
</dbReference>
<dbReference type="PROSITE" id="PS50157">
    <property type="entry name" value="ZINC_FINGER_C2H2_2"/>
    <property type="match status" value="1"/>
</dbReference>
<dbReference type="HOGENOM" id="CLU_197197_0_0_1"/>
<evidence type="ECO:0000313" key="11">
    <source>
        <dbReference type="Proteomes" id="UP000054097"/>
    </source>
</evidence>
<evidence type="ECO:0000256" key="3">
    <source>
        <dbReference type="ARBA" id="ARBA00022737"/>
    </source>
</evidence>